<reference evidence="1" key="1">
    <citation type="submission" date="2020-09" db="EMBL/GenBank/DDBJ databases">
        <title>Whole genome shotgun sequence of Streptomyces xanthophaeus NBRC 12829.</title>
        <authorList>
            <person name="Komaki H."/>
            <person name="Tamura T."/>
        </authorList>
    </citation>
    <scope>NUCLEOTIDE SEQUENCE</scope>
    <source>
        <strain evidence="1">NBRC 12829</strain>
    </source>
</reference>
<gene>
    <name evidence="1" type="ORF">Sxan_27030</name>
</gene>
<organism evidence="1 2">
    <name type="scientific">Streptomyces xanthophaeus</name>
    <dbReference type="NCBI Taxonomy" id="67385"/>
    <lineage>
        <taxon>Bacteria</taxon>
        <taxon>Bacillati</taxon>
        <taxon>Actinomycetota</taxon>
        <taxon>Actinomycetes</taxon>
        <taxon>Kitasatosporales</taxon>
        <taxon>Streptomycetaceae</taxon>
        <taxon>Streptomyces</taxon>
    </lineage>
</organism>
<proteinExistence type="predicted"/>
<protein>
    <submittedName>
        <fullName evidence="1">Uncharacterized protein</fullName>
    </submittedName>
</protein>
<dbReference type="EMBL" id="BNEE01000006">
    <property type="protein sequence ID" value="GHI85339.1"/>
    <property type="molecule type" value="Genomic_DNA"/>
</dbReference>
<evidence type="ECO:0000313" key="1">
    <source>
        <dbReference type="EMBL" id="GHI85339.1"/>
    </source>
</evidence>
<dbReference type="AlphaFoldDB" id="A0A919LIC7"/>
<keyword evidence="2" id="KW-1185">Reference proteome</keyword>
<evidence type="ECO:0000313" key="2">
    <source>
        <dbReference type="Proteomes" id="UP000600026"/>
    </source>
</evidence>
<name>A0A919LIC7_9ACTN</name>
<sequence length="79" mass="8531">MTDIPAPRAAAVPTGPVEGLYTHSAALRRHAERLRADADGLDWRGPQADEFRDRLEALAARCVTAADALARSAAQLDRH</sequence>
<accession>A0A919LIC7</accession>
<dbReference type="RefSeq" id="WP_031140608.1">
    <property type="nucleotide sequence ID" value="NZ_BNEE01000006.1"/>
</dbReference>
<comment type="caution">
    <text evidence="1">The sequence shown here is derived from an EMBL/GenBank/DDBJ whole genome shotgun (WGS) entry which is preliminary data.</text>
</comment>
<dbReference type="Proteomes" id="UP000600026">
    <property type="component" value="Unassembled WGS sequence"/>
</dbReference>